<sequence length="448" mass="47467">MAQFQALNQVLQNPSSGAYFEMVQKRKKLPMSLQETLNKAFANIPVSTFPIVPGGKVLEIQANASVGEAIKILSDANILAAPVCESDDVKAVDWRERYLGTIDFSAIVLWVLESADIAAAALSASSAAAAGVGAGAAGALGALAAGGTGPVAAAGIAAAAVGAALAGGLAGDQVGKDASSAADTLGDDFYKVLLEEEPFASTTVRSIITSYRWAPFIPVAADSSMLGVLLLLSKYRLRNVPIIEDGKPTIKNFITQSAVVKGLDNCQGRDWFDCIAAQPITELGLPFMSNDEVISIKSSELVLEAFKLMKDNQIGGLPVIEGPEKNIIGSLSIKDIRFLLLNRELFAKFRELTVKDFMNTIASEARDLGKGTIPATCSLSSNLGSVIHILASKMVHRVYVVGANGKEVVGVITLRDIISCFIFEPPNYFENYLGLTSYEVKIDAFKTK</sequence>
<evidence type="ECO:0000313" key="5">
    <source>
        <dbReference type="EMBL" id="WOH16465.1"/>
    </source>
</evidence>
<dbReference type="Proteomes" id="UP000077755">
    <property type="component" value="Chromosome 9"/>
</dbReference>
<organism evidence="5 6">
    <name type="scientific">Daucus carota subsp. sativus</name>
    <name type="common">Carrot</name>
    <dbReference type="NCBI Taxonomy" id="79200"/>
    <lineage>
        <taxon>Eukaryota</taxon>
        <taxon>Viridiplantae</taxon>
        <taxon>Streptophyta</taxon>
        <taxon>Embryophyta</taxon>
        <taxon>Tracheophyta</taxon>
        <taxon>Spermatophyta</taxon>
        <taxon>Magnoliopsida</taxon>
        <taxon>eudicotyledons</taxon>
        <taxon>Gunneridae</taxon>
        <taxon>Pentapetalae</taxon>
        <taxon>asterids</taxon>
        <taxon>campanulids</taxon>
        <taxon>Apiales</taxon>
        <taxon>Apiaceae</taxon>
        <taxon>Apioideae</taxon>
        <taxon>Scandiceae</taxon>
        <taxon>Daucinae</taxon>
        <taxon>Daucus</taxon>
        <taxon>Daucus sect. Daucus</taxon>
    </lineage>
</organism>
<dbReference type="AlphaFoldDB" id="A0AAF0XYT3"/>
<dbReference type="PANTHER" id="PTHR13780">
    <property type="entry name" value="AMP-ACTIVATED PROTEIN KINASE, GAMMA REGULATORY SUBUNIT"/>
    <property type="match status" value="1"/>
</dbReference>
<protein>
    <recommendedName>
        <fullName evidence="4">CBS domain-containing protein</fullName>
    </recommendedName>
</protein>
<dbReference type="InterPro" id="IPR050511">
    <property type="entry name" value="AMPK_gamma/SDS23_families"/>
</dbReference>
<reference evidence="5" key="2">
    <citation type="submission" date="2022-03" db="EMBL/GenBank/DDBJ databases">
        <title>Draft title - Genomic analysis of global carrot germplasm unveils the trajectory of domestication and the origin of high carotenoid orange carrot.</title>
        <authorList>
            <person name="Iorizzo M."/>
            <person name="Ellison S."/>
            <person name="Senalik D."/>
            <person name="Macko-Podgorni A."/>
            <person name="Grzebelus D."/>
            <person name="Bostan H."/>
            <person name="Rolling W."/>
            <person name="Curaba J."/>
            <person name="Simon P."/>
        </authorList>
    </citation>
    <scope>NUCLEOTIDE SEQUENCE</scope>
    <source>
        <tissue evidence="5">Leaf</tissue>
    </source>
</reference>
<evidence type="ECO:0000256" key="3">
    <source>
        <dbReference type="PROSITE-ProRule" id="PRU00703"/>
    </source>
</evidence>
<gene>
    <name evidence="5" type="ORF">DCAR_0936018</name>
</gene>
<feature type="domain" description="CBS" evidence="4">
    <location>
        <begin position="288"/>
        <end position="348"/>
    </location>
</feature>
<dbReference type="PROSITE" id="PS51371">
    <property type="entry name" value="CBS"/>
    <property type="match status" value="2"/>
</dbReference>
<dbReference type="InterPro" id="IPR046342">
    <property type="entry name" value="CBS_dom_sf"/>
</dbReference>
<keyword evidence="1" id="KW-0677">Repeat</keyword>
<dbReference type="InterPro" id="IPR000644">
    <property type="entry name" value="CBS_dom"/>
</dbReference>
<dbReference type="CDD" id="cd02205">
    <property type="entry name" value="CBS_pair_SF"/>
    <property type="match status" value="1"/>
</dbReference>
<keyword evidence="2 3" id="KW-0129">CBS domain</keyword>
<name>A0AAF0XYT3_DAUCS</name>
<evidence type="ECO:0000313" key="6">
    <source>
        <dbReference type="Proteomes" id="UP000077755"/>
    </source>
</evidence>
<dbReference type="PANTHER" id="PTHR13780:SF47">
    <property type="entry name" value="SNF1-RELATED PROTEIN KINASE REGULATORY SUBUNIT GAMMA-1-LIKE"/>
    <property type="match status" value="1"/>
</dbReference>
<dbReference type="SMART" id="SM00116">
    <property type="entry name" value="CBS"/>
    <property type="match status" value="4"/>
</dbReference>
<dbReference type="Gene3D" id="3.10.580.10">
    <property type="entry name" value="CBS-domain"/>
    <property type="match status" value="2"/>
</dbReference>
<evidence type="ECO:0000256" key="2">
    <source>
        <dbReference type="ARBA" id="ARBA00023122"/>
    </source>
</evidence>
<feature type="domain" description="CBS" evidence="4">
    <location>
        <begin position="368"/>
        <end position="429"/>
    </location>
</feature>
<dbReference type="Pfam" id="PF00571">
    <property type="entry name" value="CBS"/>
    <property type="match status" value="2"/>
</dbReference>
<reference evidence="5" key="1">
    <citation type="journal article" date="2016" name="Nat. Genet.">
        <title>A high-quality carrot genome assembly provides new insights into carotenoid accumulation and asterid genome evolution.</title>
        <authorList>
            <person name="Iorizzo M."/>
            <person name="Ellison S."/>
            <person name="Senalik D."/>
            <person name="Zeng P."/>
            <person name="Satapoomin P."/>
            <person name="Huang J."/>
            <person name="Bowman M."/>
            <person name="Iovene M."/>
            <person name="Sanseverino W."/>
            <person name="Cavagnaro P."/>
            <person name="Yildiz M."/>
            <person name="Macko-Podgorni A."/>
            <person name="Moranska E."/>
            <person name="Grzebelus E."/>
            <person name="Grzebelus D."/>
            <person name="Ashrafi H."/>
            <person name="Zheng Z."/>
            <person name="Cheng S."/>
            <person name="Spooner D."/>
            <person name="Van Deynze A."/>
            <person name="Simon P."/>
        </authorList>
    </citation>
    <scope>NUCLEOTIDE SEQUENCE</scope>
    <source>
        <tissue evidence="5">Leaf</tissue>
    </source>
</reference>
<evidence type="ECO:0000256" key="1">
    <source>
        <dbReference type="ARBA" id="ARBA00022737"/>
    </source>
</evidence>
<dbReference type="EMBL" id="CP093351">
    <property type="protein sequence ID" value="WOH16465.1"/>
    <property type="molecule type" value="Genomic_DNA"/>
</dbReference>
<proteinExistence type="predicted"/>
<keyword evidence="6" id="KW-1185">Reference proteome</keyword>
<dbReference type="SUPFAM" id="SSF54631">
    <property type="entry name" value="CBS-domain pair"/>
    <property type="match status" value="2"/>
</dbReference>
<evidence type="ECO:0000259" key="4">
    <source>
        <dbReference type="PROSITE" id="PS51371"/>
    </source>
</evidence>
<accession>A0AAF0XYT3</accession>